<evidence type="ECO:0008006" key="3">
    <source>
        <dbReference type="Google" id="ProtNLM"/>
    </source>
</evidence>
<dbReference type="OrthoDB" id="287883at2"/>
<organism evidence="1 2">
    <name type="scientific">Desulfonispora thiosulfatigenes DSM 11270</name>
    <dbReference type="NCBI Taxonomy" id="656914"/>
    <lineage>
        <taxon>Bacteria</taxon>
        <taxon>Bacillati</taxon>
        <taxon>Bacillota</taxon>
        <taxon>Clostridia</taxon>
        <taxon>Eubacteriales</taxon>
        <taxon>Peptococcaceae</taxon>
        <taxon>Desulfonispora</taxon>
    </lineage>
</organism>
<accession>A0A1W1VQ38</accession>
<gene>
    <name evidence="1" type="ORF">SAMN00017405_0385</name>
</gene>
<dbReference type="RefSeq" id="WP_084054184.1">
    <property type="nucleotide sequence ID" value="NZ_FWWT01000022.1"/>
</dbReference>
<dbReference type="STRING" id="656914.SAMN00017405_0385"/>
<reference evidence="1 2" key="1">
    <citation type="submission" date="2017-04" db="EMBL/GenBank/DDBJ databases">
        <authorList>
            <person name="Afonso C.L."/>
            <person name="Miller P.J."/>
            <person name="Scott M.A."/>
            <person name="Spackman E."/>
            <person name="Goraichik I."/>
            <person name="Dimitrov K.M."/>
            <person name="Suarez D.L."/>
            <person name="Swayne D.E."/>
        </authorList>
    </citation>
    <scope>NUCLEOTIDE SEQUENCE [LARGE SCALE GENOMIC DNA]</scope>
    <source>
        <strain evidence="1 2">DSM 11270</strain>
    </source>
</reference>
<dbReference type="PROSITE" id="PS51257">
    <property type="entry name" value="PROKAR_LIPOPROTEIN"/>
    <property type="match status" value="1"/>
</dbReference>
<dbReference type="EMBL" id="FWWT01000022">
    <property type="protein sequence ID" value="SMB95340.1"/>
    <property type="molecule type" value="Genomic_DNA"/>
</dbReference>
<name>A0A1W1VQ38_DESTI</name>
<sequence length="170" mass="19785">MIVIHKFNIILILVIMLSFITGCSSDNVNEKVENEAKKEPMSLEDQIKEMVIKNVGQRNKDKIKINFIEDVIAGEGNKIVNIEAFDSVSKLQYLDYSRDVFQKAFKINGISEVNITWVDELVDVKGNTEELPIMRILLRKDNAQDINWENFDIYNFKIVADQYWEHKSLE</sequence>
<proteinExistence type="predicted"/>
<protein>
    <recommendedName>
        <fullName evidence="3">Lipoprotein</fullName>
    </recommendedName>
</protein>
<evidence type="ECO:0000313" key="1">
    <source>
        <dbReference type="EMBL" id="SMB95340.1"/>
    </source>
</evidence>
<dbReference type="AlphaFoldDB" id="A0A1W1VQ38"/>
<evidence type="ECO:0000313" key="2">
    <source>
        <dbReference type="Proteomes" id="UP000192731"/>
    </source>
</evidence>
<dbReference type="Proteomes" id="UP000192731">
    <property type="component" value="Unassembled WGS sequence"/>
</dbReference>
<keyword evidence="2" id="KW-1185">Reference proteome</keyword>